<comment type="similarity">
    <text evidence="1">Belongs to the RAD52 family.</text>
</comment>
<evidence type="ECO:0008006" key="6">
    <source>
        <dbReference type="Google" id="ProtNLM"/>
    </source>
</evidence>
<dbReference type="GO" id="GO:0006281">
    <property type="term" value="P:DNA repair"/>
    <property type="evidence" value="ECO:0007669"/>
    <property type="project" value="UniProtKB-KW"/>
</dbReference>
<evidence type="ECO:0000256" key="2">
    <source>
        <dbReference type="ARBA" id="ARBA00022763"/>
    </source>
</evidence>
<accession>A0A243BRF8</accession>
<dbReference type="AlphaFoldDB" id="A0A243BRF8"/>
<dbReference type="EMBL" id="NFDL01000012">
    <property type="protein sequence ID" value="OTY48955.1"/>
    <property type="molecule type" value="Genomic_DNA"/>
</dbReference>
<comment type="caution">
    <text evidence="4">The sequence shown here is derived from an EMBL/GenBank/DDBJ whole genome shotgun (WGS) entry which is preliminary data.</text>
</comment>
<name>A0A243BRF8_BACTU</name>
<evidence type="ECO:0000313" key="5">
    <source>
        <dbReference type="Proteomes" id="UP000195089"/>
    </source>
</evidence>
<dbReference type="Proteomes" id="UP000195089">
    <property type="component" value="Unassembled WGS sequence"/>
</dbReference>
<dbReference type="RefSeq" id="WP_000181836.1">
    <property type="nucleotide sequence ID" value="NZ_NFDL01000012.1"/>
</dbReference>
<keyword evidence="3" id="KW-0234">DNA repair</keyword>
<protein>
    <recommendedName>
        <fullName evidence="6">Prophage protein</fullName>
    </recommendedName>
</protein>
<dbReference type="Pfam" id="PF04098">
    <property type="entry name" value="Rad52_Rad22"/>
    <property type="match status" value="1"/>
</dbReference>
<reference evidence="4 5" key="1">
    <citation type="submission" date="2016-10" db="EMBL/GenBank/DDBJ databases">
        <title>Comparative genomics of Bacillus thuringiensis reveals a path to pathogens against multiple invertebrate hosts.</title>
        <authorList>
            <person name="Zheng J."/>
            <person name="Gao Q."/>
            <person name="Liu H."/>
            <person name="Peng D."/>
            <person name="Ruan L."/>
            <person name="Sun M."/>
        </authorList>
    </citation>
    <scope>NUCLEOTIDE SEQUENCE [LARGE SCALE GENOMIC DNA]</scope>
    <source>
        <strain evidence="4">BGSC 4BX1</strain>
    </source>
</reference>
<proteinExistence type="inferred from homology"/>
<evidence type="ECO:0000256" key="3">
    <source>
        <dbReference type="ARBA" id="ARBA00023204"/>
    </source>
</evidence>
<organism evidence="4 5">
    <name type="scientific">Bacillus thuringiensis serovar pingluonsis</name>
    <dbReference type="NCBI Taxonomy" id="180881"/>
    <lineage>
        <taxon>Bacteria</taxon>
        <taxon>Bacillati</taxon>
        <taxon>Bacillota</taxon>
        <taxon>Bacilli</taxon>
        <taxon>Bacillales</taxon>
        <taxon>Bacillaceae</taxon>
        <taxon>Bacillus</taxon>
        <taxon>Bacillus cereus group</taxon>
    </lineage>
</organism>
<evidence type="ECO:0000256" key="1">
    <source>
        <dbReference type="ARBA" id="ARBA00006638"/>
    </source>
</evidence>
<dbReference type="InterPro" id="IPR041247">
    <property type="entry name" value="Rad52_fam"/>
</dbReference>
<sequence>MTNIMESLQAEFPFEQLDWKITHTFESNGRFFAYVAPFVDARAIQDRFDEVFGIDKWQVSYEKWGEKATKCTILVFLNERWISKEDGSEESDYNSVKGGFSNSLKRAAVLWGVGRYLYNIKPHKVELTTQGKGKNDIYVSYQRKGYYFTPPTMIQLKNKQGSSQKEQSNGQPSLELLIQKIQKLAEPLSITSKEILLAYNHNYNAQARTFEDTTIGGLEGMITSLQLIHEAKNIRPGNEKQLSGWLSTLIPGDITSFREWLLHDHTEAIHQLIEQLKKQQSA</sequence>
<gene>
    <name evidence="4" type="ORF">BK742_03240</name>
</gene>
<evidence type="ECO:0000313" key="4">
    <source>
        <dbReference type="EMBL" id="OTY48955.1"/>
    </source>
</evidence>
<keyword evidence="2" id="KW-0227">DNA damage</keyword>